<dbReference type="Pfam" id="PF16074">
    <property type="entry name" value="PilW"/>
    <property type="match status" value="1"/>
</dbReference>
<keyword evidence="1" id="KW-0812">Transmembrane</keyword>
<dbReference type="Proteomes" id="UP000295361">
    <property type="component" value="Unassembled WGS sequence"/>
</dbReference>
<name>A0A4R6QL48_9BURK</name>
<accession>A0A4R6QL48</accession>
<dbReference type="EMBL" id="SNXS01000006">
    <property type="protein sequence ID" value="TDP62782.1"/>
    <property type="molecule type" value="Genomic_DNA"/>
</dbReference>
<keyword evidence="3" id="KW-1185">Reference proteome</keyword>
<organism evidence="2 3">
    <name type="scientific">Roseateles toxinivorans</name>
    <dbReference type="NCBI Taxonomy" id="270368"/>
    <lineage>
        <taxon>Bacteria</taxon>
        <taxon>Pseudomonadati</taxon>
        <taxon>Pseudomonadota</taxon>
        <taxon>Betaproteobacteria</taxon>
        <taxon>Burkholderiales</taxon>
        <taxon>Sphaerotilaceae</taxon>
        <taxon>Roseateles</taxon>
    </lineage>
</organism>
<sequence>MKPLAQARRHPGAARQGGFTLVELMVGVTIGLLSTLVIASVLVYSEGNKRSASSGSDAQINGGLAIYAVQRQLKMAGYGLATDGQVSGCVLSAQYAGVDVVGLPPTLAPVLITQGASGAPDTLRILAAATPGFSLPVSLSAPFYNPAGPGDQRTRMVVKSAVGIATGDLLALVYGPDQPCQIFQASATDTGQVTRTDSATWNSNQFPDAASADGAFLINLGTLSDLTFSVTADNKLRQTQFDLNTRANVTQDLQSNIINLQALYGKDTDGDDVVDSFDTTTPANNAEWLQVRAVRVAIVARSAQFEKDEVTQAQPLWDVGNFAVVAGTAACGSSKCLSLKVDGATDWKHYRYKVFDVLVPLRNQVWRSDFKTATPPPPPASESGT</sequence>
<dbReference type="Pfam" id="PF07963">
    <property type="entry name" value="N_methyl"/>
    <property type="match status" value="1"/>
</dbReference>
<keyword evidence="1" id="KW-1133">Transmembrane helix</keyword>
<dbReference type="PROSITE" id="PS00409">
    <property type="entry name" value="PROKAR_NTER_METHYL"/>
    <property type="match status" value="1"/>
</dbReference>
<evidence type="ECO:0000313" key="2">
    <source>
        <dbReference type="EMBL" id="TDP62782.1"/>
    </source>
</evidence>
<dbReference type="AlphaFoldDB" id="A0A4R6QL48"/>
<dbReference type="RefSeq" id="WP_133702805.1">
    <property type="nucleotide sequence ID" value="NZ_SNXS01000006.1"/>
</dbReference>
<gene>
    <name evidence="2" type="ORF">DES47_10677</name>
</gene>
<dbReference type="InterPro" id="IPR032092">
    <property type="entry name" value="PilW"/>
</dbReference>
<dbReference type="InterPro" id="IPR012902">
    <property type="entry name" value="N_methyl_site"/>
</dbReference>
<dbReference type="GO" id="GO:0043683">
    <property type="term" value="P:type IV pilus assembly"/>
    <property type="evidence" value="ECO:0007669"/>
    <property type="project" value="InterPro"/>
</dbReference>
<reference evidence="2 3" key="1">
    <citation type="submission" date="2019-03" db="EMBL/GenBank/DDBJ databases">
        <title>Genomic Encyclopedia of Type Strains, Phase IV (KMG-IV): sequencing the most valuable type-strain genomes for metagenomic binning, comparative biology and taxonomic classification.</title>
        <authorList>
            <person name="Goeker M."/>
        </authorList>
    </citation>
    <scope>NUCLEOTIDE SEQUENCE [LARGE SCALE GENOMIC DNA]</scope>
    <source>
        <strain evidence="2 3">DSM 16998</strain>
    </source>
</reference>
<protein>
    <submittedName>
        <fullName evidence="2">Type IV pilus assembly protein PilW</fullName>
    </submittedName>
</protein>
<dbReference type="InParanoid" id="A0A4R6QL48"/>
<comment type="caution">
    <text evidence="2">The sequence shown here is derived from an EMBL/GenBank/DDBJ whole genome shotgun (WGS) entry which is preliminary data.</text>
</comment>
<dbReference type="OrthoDB" id="8533459at2"/>
<keyword evidence="1" id="KW-0472">Membrane</keyword>
<evidence type="ECO:0000256" key="1">
    <source>
        <dbReference type="SAM" id="Phobius"/>
    </source>
</evidence>
<feature type="transmembrane region" description="Helical" evidence="1">
    <location>
        <begin position="21"/>
        <end position="44"/>
    </location>
</feature>
<proteinExistence type="predicted"/>
<evidence type="ECO:0000313" key="3">
    <source>
        <dbReference type="Proteomes" id="UP000295361"/>
    </source>
</evidence>